<dbReference type="GO" id="GO:0009903">
    <property type="term" value="P:chloroplast avoidance movement"/>
    <property type="evidence" value="ECO:0007669"/>
    <property type="project" value="TreeGrafter"/>
</dbReference>
<dbReference type="OrthoDB" id="1931671at2759"/>
<sequence>MAASSSLLHDLKAELAAYKQSTIKEHLKKKSVISMMKQKEEMASDAVSSLKNCRKQNKRLIRPEGDRTVKDSEKLAIAATKALRESESDSHVDLLLWAAVNSQIDMAKESELRSLTKLEELNKELAERSKLLKDATEKAEKANEGKLGVEQELRKWRADQEKQRKASEVPRKDKREQRIQG</sequence>
<accession>A0A834TXQ9</accession>
<reference evidence="4" key="1">
    <citation type="submission" date="2020-09" db="EMBL/GenBank/DDBJ databases">
        <title>Genome-Enabled Discovery of Anthraquinone Biosynthesis in Senna tora.</title>
        <authorList>
            <person name="Kang S.-H."/>
            <person name="Pandey R.P."/>
            <person name="Lee C.-M."/>
            <person name="Sim J.-S."/>
            <person name="Jeong J.-T."/>
            <person name="Choi B.-S."/>
            <person name="Jung M."/>
            <person name="Ginzburg D."/>
            <person name="Zhao K."/>
            <person name="Won S.Y."/>
            <person name="Oh T.-J."/>
            <person name="Yu Y."/>
            <person name="Kim N.-H."/>
            <person name="Lee O.R."/>
            <person name="Lee T.-H."/>
            <person name="Bashyal P."/>
            <person name="Kim T.-S."/>
            <person name="Lee W.-H."/>
            <person name="Kawkins C."/>
            <person name="Kim C.-K."/>
            <person name="Kim J.S."/>
            <person name="Ahn B.O."/>
            <person name="Rhee S.Y."/>
            <person name="Sohng J.K."/>
        </authorList>
    </citation>
    <scope>NUCLEOTIDE SEQUENCE</scope>
    <source>
        <tissue evidence="4">Leaf</tissue>
    </source>
</reference>
<dbReference type="PANTHER" id="PTHR32054:SF31">
    <property type="entry name" value="PROTEIN WEAK CHLOROPLAST MOVEMENT UNDER BLUE LIGHT 1"/>
    <property type="match status" value="1"/>
</dbReference>
<organism evidence="4 5">
    <name type="scientific">Senna tora</name>
    <dbReference type="NCBI Taxonomy" id="362788"/>
    <lineage>
        <taxon>Eukaryota</taxon>
        <taxon>Viridiplantae</taxon>
        <taxon>Streptophyta</taxon>
        <taxon>Embryophyta</taxon>
        <taxon>Tracheophyta</taxon>
        <taxon>Spermatophyta</taxon>
        <taxon>Magnoliopsida</taxon>
        <taxon>eudicotyledons</taxon>
        <taxon>Gunneridae</taxon>
        <taxon>Pentapetalae</taxon>
        <taxon>rosids</taxon>
        <taxon>fabids</taxon>
        <taxon>Fabales</taxon>
        <taxon>Fabaceae</taxon>
        <taxon>Caesalpinioideae</taxon>
        <taxon>Cassia clade</taxon>
        <taxon>Senna</taxon>
    </lineage>
</organism>
<dbReference type="PANTHER" id="PTHR32054">
    <property type="entry name" value="HEAVY CHAIN, PUTATIVE, EXPRESSED-RELATED-RELATED"/>
    <property type="match status" value="1"/>
</dbReference>
<keyword evidence="2" id="KW-0175">Coiled coil</keyword>
<dbReference type="InterPro" id="IPR008545">
    <property type="entry name" value="Web"/>
</dbReference>
<dbReference type="GO" id="GO:0005829">
    <property type="term" value="C:cytosol"/>
    <property type="evidence" value="ECO:0007669"/>
    <property type="project" value="TreeGrafter"/>
</dbReference>
<evidence type="ECO:0000256" key="2">
    <source>
        <dbReference type="ARBA" id="ARBA00023054"/>
    </source>
</evidence>
<dbReference type="Pfam" id="PF05701">
    <property type="entry name" value="WEMBL"/>
    <property type="match status" value="1"/>
</dbReference>
<evidence type="ECO:0000313" key="5">
    <source>
        <dbReference type="Proteomes" id="UP000634136"/>
    </source>
</evidence>
<evidence type="ECO:0000256" key="1">
    <source>
        <dbReference type="ARBA" id="ARBA00005485"/>
    </source>
</evidence>
<comment type="caution">
    <text evidence="4">The sequence shown here is derived from an EMBL/GenBank/DDBJ whole genome shotgun (WGS) entry which is preliminary data.</text>
</comment>
<name>A0A834TXQ9_9FABA</name>
<dbReference type="GO" id="GO:0009904">
    <property type="term" value="P:chloroplast accumulation movement"/>
    <property type="evidence" value="ECO:0007669"/>
    <property type="project" value="TreeGrafter"/>
</dbReference>
<evidence type="ECO:0000313" key="4">
    <source>
        <dbReference type="EMBL" id="KAF7829167.1"/>
    </source>
</evidence>
<gene>
    <name evidence="4" type="ORF">G2W53_020331</name>
</gene>
<dbReference type="EMBL" id="JAAIUW010000006">
    <property type="protein sequence ID" value="KAF7829167.1"/>
    <property type="molecule type" value="Genomic_DNA"/>
</dbReference>
<evidence type="ECO:0000256" key="3">
    <source>
        <dbReference type="SAM" id="MobiDB-lite"/>
    </source>
</evidence>
<protein>
    <submittedName>
        <fullName evidence="4">Protein WEAK CHLOROPLAST MOVEMENT UNDER BLUE LIGHT 1-like</fullName>
    </submittedName>
</protein>
<dbReference type="Proteomes" id="UP000634136">
    <property type="component" value="Unassembled WGS sequence"/>
</dbReference>
<comment type="similarity">
    <text evidence="1">Belongs to the WEB family.</text>
</comment>
<feature type="region of interest" description="Disordered" evidence="3">
    <location>
        <begin position="133"/>
        <end position="181"/>
    </location>
</feature>
<keyword evidence="5" id="KW-1185">Reference proteome</keyword>
<dbReference type="AlphaFoldDB" id="A0A834TXQ9"/>
<proteinExistence type="inferred from homology"/>